<protein>
    <recommendedName>
        <fullName evidence="4">DUF481 domain-containing protein</fullName>
    </recommendedName>
</protein>
<dbReference type="HOGENOM" id="CLU_1036936_0_0_0"/>
<gene>
    <name evidence="2" type="ORF">DSM3645_05595</name>
</gene>
<dbReference type="RefSeq" id="WP_002654715.1">
    <property type="nucleotide sequence ID" value="NZ_CH672377.1"/>
</dbReference>
<dbReference type="STRING" id="314230.DSM3645_05595"/>
<accession>A3ZU09</accession>
<proteinExistence type="predicted"/>
<dbReference type="AlphaFoldDB" id="A3ZU09"/>
<feature type="signal peptide" evidence="1">
    <location>
        <begin position="1"/>
        <end position="21"/>
    </location>
</feature>
<evidence type="ECO:0000313" key="3">
    <source>
        <dbReference type="Proteomes" id="UP000004358"/>
    </source>
</evidence>
<sequence>MYLRFTSILTLLLLLSTQANGSEITVLLESGRSLTGSVSSKSDDSQLWLATGNSGVRIVRPIDWDRIQSASVAGATISSDQLRQQQMDLIDPEIRLRSEIVARPVQQASYETEETYVPRLSSLHVSATLENWDYDIIADGLLLTIDARDQFGRSLDLQGQYDAELYAFRRHDFYTAPSQRGVVSTRLGRWGGKLESSGGTAAVRLPYQGLNPETDDTLSPNGLVKVRIIVPGQGVFERKLDWVRIRTYSPYRDYLDLNQGSNLPYQRR</sequence>
<dbReference type="Proteomes" id="UP000004358">
    <property type="component" value="Unassembled WGS sequence"/>
</dbReference>
<feature type="chain" id="PRO_5002663758" description="DUF481 domain-containing protein" evidence="1">
    <location>
        <begin position="22"/>
        <end position="268"/>
    </location>
</feature>
<evidence type="ECO:0000256" key="1">
    <source>
        <dbReference type="SAM" id="SignalP"/>
    </source>
</evidence>
<evidence type="ECO:0008006" key="4">
    <source>
        <dbReference type="Google" id="ProtNLM"/>
    </source>
</evidence>
<keyword evidence="1" id="KW-0732">Signal</keyword>
<evidence type="ECO:0000313" key="2">
    <source>
        <dbReference type="EMBL" id="EAQ80071.1"/>
    </source>
</evidence>
<dbReference type="eggNOG" id="ENOG50345X7">
    <property type="taxonomic scope" value="Bacteria"/>
</dbReference>
<name>A3ZU09_9BACT</name>
<reference evidence="2 3" key="1">
    <citation type="submission" date="2006-02" db="EMBL/GenBank/DDBJ databases">
        <authorList>
            <person name="Amann R."/>
            <person name="Ferriera S."/>
            <person name="Johnson J."/>
            <person name="Kravitz S."/>
            <person name="Halpern A."/>
            <person name="Remington K."/>
            <person name="Beeson K."/>
            <person name="Tran B."/>
            <person name="Rogers Y.-H."/>
            <person name="Friedman R."/>
            <person name="Venter J.C."/>
        </authorList>
    </citation>
    <scope>NUCLEOTIDE SEQUENCE [LARGE SCALE GENOMIC DNA]</scope>
    <source>
        <strain evidence="2 3">DSM 3645</strain>
    </source>
</reference>
<dbReference type="EMBL" id="AANZ01000011">
    <property type="protein sequence ID" value="EAQ80071.1"/>
    <property type="molecule type" value="Genomic_DNA"/>
</dbReference>
<comment type="caution">
    <text evidence="2">The sequence shown here is derived from an EMBL/GenBank/DDBJ whole genome shotgun (WGS) entry which is preliminary data.</text>
</comment>
<organism evidence="2 3">
    <name type="scientific">Blastopirellula marina DSM 3645</name>
    <dbReference type="NCBI Taxonomy" id="314230"/>
    <lineage>
        <taxon>Bacteria</taxon>
        <taxon>Pseudomonadati</taxon>
        <taxon>Planctomycetota</taxon>
        <taxon>Planctomycetia</taxon>
        <taxon>Pirellulales</taxon>
        <taxon>Pirellulaceae</taxon>
        <taxon>Blastopirellula</taxon>
    </lineage>
</organism>
<dbReference type="OrthoDB" id="260020at2"/>